<sequence length="685" mass="77752">MSLRPGTETIRFRRPTNTPAEKKEPEKDQFGSLAPQGWKKRHQGLLQDQVRRHQAGPLVPSFSVALRLLLLIRVTAAMYAIISDCDEVFNFYEPLHYFIHNNGFQTWEQSPEYSLRSWFYVLLHWPFAYIGPWILSLGKRQQFFALRLCLGGISSVCEAAFFRTVVVAINEHVGRYLLFGMALSAGMFSASVAFLPSSFAMYANTLAASFWFHPATSTKTGVNRAFFATLCVAVGAIIGWPFSAALGIPFVIEYALLPAGEIVKPDSNEKLLWDQKRLSTLVGSIVVAAAVVGIPTFAIDSWAYGRFTFPSLNIVIYNVFGENGPDLYGTEPLSYYFKNLFLNFNFFLPLALISLPALLVTYHYDFRRLGKTQTKPQEGETSPYILLALRLAPFYLWLAIFTMQPHKEERFMFPVYPFLCFNACVSIFLVRGWFEKAYVNVTKSPYRAGQTELFSWFTLLAVIVPSFLSLGRIMGEVKFYGAPTTITDYFQHKTLPSVLEELGYKPVSIPPQRNEDEPVWDLSPFEDMEEPLRVCYGAEWHRFPSSFRHPEGIDVQWIESAFDGMMPRHWDRSNASTGLWPRDETRAIHLGRFNSQNKASAEPGTYVPVDTCNYLVTLNLPSRPATKAEPDFISDPSWEVEVCAPFLDAASSQGWARWIWLPAGIGEKQRVYGQYCLLRRAGEVA</sequence>
<keyword evidence="9 10" id="KW-0472">Membrane</keyword>
<feature type="compositionally biased region" description="Basic and acidic residues" evidence="11">
    <location>
        <begin position="20"/>
        <end position="29"/>
    </location>
</feature>
<dbReference type="GO" id="GO:0005789">
    <property type="term" value="C:endoplasmic reticulum membrane"/>
    <property type="evidence" value="ECO:0007669"/>
    <property type="project" value="UniProtKB-SubCell"/>
</dbReference>
<keyword evidence="7 10" id="KW-0256">Endoplasmic reticulum</keyword>
<comment type="caution">
    <text evidence="12">The sequence shown here is derived from an EMBL/GenBank/DDBJ whole genome shotgun (WGS) entry which is preliminary data.</text>
</comment>
<keyword evidence="6 10" id="KW-0812">Transmembrane</keyword>
<evidence type="ECO:0000313" key="13">
    <source>
        <dbReference type="Proteomes" id="UP001222932"/>
    </source>
</evidence>
<dbReference type="EMBL" id="BTCM01000002">
    <property type="protein sequence ID" value="GMK56086.1"/>
    <property type="molecule type" value="Genomic_DNA"/>
</dbReference>
<dbReference type="AlphaFoldDB" id="A0AAD3TTB6"/>
<dbReference type="EC" id="2.4.1.-" evidence="10"/>
<evidence type="ECO:0000256" key="6">
    <source>
        <dbReference type="ARBA" id="ARBA00022692"/>
    </source>
</evidence>
<evidence type="ECO:0000256" key="1">
    <source>
        <dbReference type="ARBA" id="ARBA00004477"/>
    </source>
</evidence>
<reference evidence="12" key="2">
    <citation type="submission" date="2023-06" db="EMBL/GenBank/DDBJ databases">
        <authorList>
            <person name="Kobayashi Y."/>
            <person name="Kayamori A."/>
            <person name="Aoki K."/>
            <person name="Shiwa Y."/>
            <person name="Fujita N."/>
            <person name="Sugita T."/>
            <person name="Iwasaki W."/>
            <person name="Tanaka N."/>
            <person name="Takashima M."/>
        </authorList>
    </citation>
    <scope>NUCLEOTIDE SEQUENCE</scope>
    <source>
        <strain evidence="12">HIS016</strain>
    </source>
</reference>
<evidence type="ECO:0000256" key="10">
    <source>
        <dbReference type="RuleBase" id="RU363075"/>
    </source>
</evidence>
<proteinExistence type="inferred from homology"/>
<protein>
    <recommendedName>
        <fullName evidence="10">Mannosyltransferase</fullName>
        <ecNumber evidence="10">2.4.1.-</ecNumber>
    </recommendedName>
</protein>
<feature type="transmembrane region" description="Helical" evidence="10">
    <location>
        <begin position="117"/>
        <end position="136"/>
    </location>
</feature>
<comment type="similarity">
    <text evidence="3 10">Belongs to the glycosyltransferase 22 family.</text>
</comment>
<name>A0AAD3TTB6_9TREE</name>
<dbReference type="PANTHER" id="PTHR22760:SF2">
    <property type="entry name" value="ALPHA-1,2-MANNOSYLTRANSFERASE ALG9"/>
    <property type="match status" value="1"/>
</dbReference>
<keyword evidence="13" id="KW-1185">Reference proteome</keyword>
<feature type="transmembrane region" description="Helical" evidence="10">
    <location>
        <begin position="454"/>
        <end position="471"/>
    </location>
</feature>
<feature type="region of interest" description="Disordered" evidence="11">
    <location>
        <begin position="1"/>
        <end position="36"/>
    </location>
</feature>
<dbReference type="GO" id="GO:0006487">
    <property type="term" value="P:protein N-linked glycosylation"/>
    <property type="evidence" value="ECO:0007669"/>
    <property type="project" value="TreeGrafter"/>
</dbReference>
<evidence type="ECO:0000256" key="4">
    <source>
        <dbReference type="ARBA" id="ARBA00022676"/>
    </source>
</evidence>
<evidence type="ECO:0000256" key="2">
    <source>
        <dbReference type="ARBA" id="ARBA00004922"/>
    </source>
</evidence>
<evidence type="ECO:0000256" key="11">
    <source>
        <dbReference type="SAM" id="MobiDB-lite"/>
    </source>
</evidence>
<dbReference type="Pfam" id="PF03901">
    <property type="entry name" value="Glyco_transf_22"/>
    <property type="match status" value="1"/>
</dbReference>
<evidence type="ECO:0000256" key="5">
    <source>
        <dbReference type="ARBA" id="ARBA00022679"/>
    </source>
</evidence>
<feature type="transmembrane region" description="Helical" evidence="10">
    <location>
        <begin position="176"/>
        <end position="204"/>
    </location>
</feature>
<gene>
    <name evidence="12" type="primary">ALG9</name>
    <name evidence="12" type="ORF">CspeluHIS016_0211420</name>
</gene>
<dbReference type="InterPro" id="IPR005599">
    <property type="entry name" value="GPI_mannosylTrfase"/>
</dbReference>
<feature type="transmembrane region" description="Helical" evidence="10">
    <location>
        <begin position="278"/>
        <end position="299"/>
    </location>
</feature>
<keyword evidence="4 10" id="KW-0328">Glycosyltransferase</keyword>
<evidence type="ECO:0000256" key="7">
    <source>
        <dbReference type="ARBA" id="ARBA00022824"/>
    </source>
</evidence>
<comment type="pathway">
    <text evidence="2">Protein modification; protein glycosylation.</text>
</comment>
<feature type="transmembrane region" description="Helical" evidence="10">
    <location>
        <begin position="148"/>
        <end position="170"/>
    </location>
</feature>
<evidence type="ECO:0000313" key="12">
    <source>
        <dbReference type="EMBL" id="GMK56086.1"/>
    </source>
</evidence>
<evidence type="ECO:0000256" key="3">
    <source>
        <dbReference type="ARBA" id="ARBA00007063"/>
    </source>
</evidence>
<dbReference type="PANTHER" id="PTHR22760">
    <property type="entry name" value="GLYCOSYLTRANSFERASE"/>
    <property type="match status" value="1"/>
</dbReference>
<feature type="transmembrane region" description="Helical" evidence="10">
    <location>
        <begin position="58"/>
        <end position="82"/>
    </location>
</feature>
<feature type="transmembrane region" description="Helical" evidence="10">
    <location>
        <begin position="415"/>
        <end position="434"/>
    </location>
</feature>
<comment type="subcellular location">
    <subcellularLocation>
        <location evidence="1 10">Endoplasmic reticulum membrane</location>
        <topology evidence="1 10">Multi-pass membrane protein</topology>
    </subcellularLocation>
</comment>
<keyword evidence="5" id="KW-0808">Transferase</keyword>
<feature type="transmembrane region" description="Helical" evidence="10">
    <location>
        <begin position="340"/>
        <end position="364"/>
    </location>
</feature>
<reference evidence="12" key="1">
    <citation type="journal article" date="2023" name="BMC Genomics">
        <title>Chromosome-level genome assemblies of Cutaneotrichosporon spp. (Trichosporonales, Basidiomycota) reveal imbalanced evolution between nucleotide sequences and chromosome synteny.</title>
        <authorList>
            <person name="Kobayashi Y."/>
            <person name="Kayamori A."/>
            <person name="Aoki K."/>
            <person name="Shiwa Y."/>
            <person name="Matsutani M."/>
            <person name="Fujita N."/>
            <person name="Sugita T."/>
            <person name="Iwasaki W."/>
            <person name="Tanaka N."/>
            <person name="Takashima M."/>
        </authorList>
    </citation>
    <scope>NUCLEOTIDE SEQUENCE</scope>
    <source>
        <strain evidence="12">HIS016</strain>
    </source>
</reference>
<evidence type="ECO:0000256" key="9">
    <source>
        <dbReference type="ARBA" id="ARBA00023136"/>
    </source>
</evidence>
<feature type="transmembrane region" description="Helical" evidence="10">
    <location>
        <begin position="225"/>
        <end position="252"/>
    </location>
</feature>
<dbReference type="Proteomes" id="UP001222932">
    <property type="component" value="Unassembled WGS sequence"/>
</dbReference>
<organism evidence="12 13">
    <name type="scientific">Cutaneotrichosporon spelunceum</name>
    <dbReference type="NCBI Taxonomy" id="1672016"/>
    <lineage>
        <taxon>Eukaryota</taxon>
        <taxon>Fungi</taxon>
        <taxon>Dikarya</taxon>
        <taxon>Basidiomycota</taxon>
        <taxon>Agaricomycotina</taxon>
        <taxon>Tremellomycetes</taxon>
        <taxon>Trichosporonales</taxon>
        <taxon>Trichosporonaceae</taxon>
        <taxon>Cutaneotrichosporon</taxon>
    </lineage>
</organism>
<evidence type="ECO:0000256" key="8">
    <source>
        <dbReference type="ARBA" id="ARBA00022989"/>
    </source>
</evidence>
<feature type="transmembrane region" description="Helical" evidence="10">
    <location>
        <begin position="384"/>
        <end position="403"/>
    </location>
</feature>
<dbReference type="GO" id="GO:0000026">
    <property type="term" value="F:alpha-1,2-mannosyltransferase activity"/>
    <property type="evidence" value="ECO:0007669"/>
    <property type="project" value="TreeGrafter"/>
</dbReference>
<accession>A0AAD3TTB6</accession>
<keyword evidence="8 10" id="KW-1133">Transmembrane helix</keyword>